<sequence>MIIPDWNIFKSKFTSNPQKYFEWFCYLLFCRQYNCNFIHRYKNQAAIETDPVEVDSILVGWQAKFYEGSLTDNKDDLLKMVEKSVKYYPEIKIIQIYTNSEWGQARGKEPASKIEIEKKAKEHNIEIVWMVQSYFESEFVVLECEEISKFFFTFENNIIDVVQELKSHTENSLDKISTKIIFNAHDIEINRREELQKLKSSESPMIFLMGTGGNGKTALVKYLYDEISADNGAMYLIKAHELLGRSKNRLEKLDVDEFIEYHKLVNKKFFVIDSAEKLHELEDDEIYLNVVTKLLVSGWTIVYTVRNHFVEPLSYMVNDIFNIVPLKIEIDSIQSEELEALAKSHNFKIPTSSRLQELICIPFYLNEYLTNYGENEELDYLGFKTELWIKQIKKGKGERERFFINFAAEKATRSSFYNESENQYASIFVDEGILAQDESGYFIAHDIYEEWALEKHVDILYRTSTNIEEFFNRVGTSLPLRRAFRNWLGDMLEYDENVIVAMVDVVYGGMEVEPFWKDEILISILLSSQAQLFFSSAKNQLLDNELFLLKRIAALLVTSCKVVDMEYSKALAKKVNESLHLITAPTGEGWKSFIGFVHDEISSIEIDNIGFVIKVLHDWVFHNITGNTARYAGVLALRYYEWLQAERVFHSNNDFEKKILRIIVMSSNEIKTELKEVFDQIIDNKWNHHRDPYNNLCDFIIEDMSGNYIAEALTEELIQIMKLYWTESNEDKYSRLYGHSSSLEPYYGLNECHHDFYPSSPYKTPVRRILQADFNKGLDFCIWFANYTTEHYLKSRLSQNEVWTVPIERSDGIIVEIQVSNRLWCVYRGSQTNPDVLESVFMALEKELLRIGDALGGEILMPYMIYIIDNTNSAILLGLVASMICAYPDQMFEVALRLFRHELFFVFDKNRLSLERSFLIGGTPAHLFYINEREASRKLKHRKISLEELFTNYAIYYSKQKDEESKSRLEELYAILDKHYEELGKEDIQESITWRMSLGRMDIRKMDVQEAMVEEQKYQVYTPVFDNDVEKTRLAILQENNKRLRFLGLQGWCREKFEGKNISEHNKSYDNDISKIFDEFNQYLNDLHQNGEQSSLTGKELKYMVPAVMYRDYYSILNESQIELCENLLIEGLMSPYQDGFEYNAFNGVSYAYASLPLLTSRNMESVNNIERFLILALLDEYPIDAVNHFCIYAINALKRIVELGYVEFVKGLMSKYAAVSVLYKNYIDCYRMKAREEYRPISSEKLIREFSADYDSEITSAIIDSEVNGIDLQNLQPDIKAKCFQIISIIQNDNLTEIKHALSQDVLNYYYEAEKNNSRIYSTDGFIKSFCELMLKSSEVDRKKLFIPVAENMVNSDVTCDIAREMIIVEDYLQERENFWWWMKALKQMLIAEISTYTEKKYLLRRNSKIIRTLMLCENGWNSAAVEWHSLSKMDMLYFKEIAEKLSYHPDVLWSMLKLVNGIGTVHFKVGISIVADMFRNSNGFDGISIIADVVQYLEITIRKFVNQHRSEIRRNTKIKSDVITILNWLVEHESVLGYMLRDDLL</sequence>
<dbReference type="RefSeq" id="WP_204665432.1">
    <property type="nucleotide sequence ID" value="NZ_JAFBDT010000047.1"/>
</dbReference>
<dbReference type="InterPro" id="IPR027417">
    <property type="entry name" value="P-loop_NTPase"/>
</dbReference>
<proteinExistence type="predicted"/>
<reference evidence="1 2" key="1">
    <citation type="submission" date="2021-01" db="EMBL/GenBank/DDBJ databases">
        <title>Genomic Encyclopedia of Type Strains, Phase IV (KMG-IV): sequencing the most valuable type-strain genomes for metagenomic binning, comparative biology and taxonomic classification.</title>
        <authorList>
            <person name="Goeker M."/>
        </authorList>
    </citation>
    <scope>NUCLEOTIDE SEQUENCE [LARGE SCALE GENOMIC DNA]</scope>
    <source>
        <strain evidence="1 2">DSM 24436</strain>
    </source>
</reference>
<dbReference type="SUPFAM" id="SSF52540">
    <property type="entry name" value="P-loop containing nucleoside triphosphate hydrolases"/>
    <property type="match status" value="1"/>
</dbReference>
<protein>
    <recommendedName>
        <fullName evidence="3">ATP-binding protein</fullName>
    </recommendedName>
</protein>
<gene>
    <name evidence="1" type="ORF">JOC49_002582</name>
</gene>
<evidence type="ECO:0000313" key="2">
    <source>
        <dbReference type="Proteomes" id="UP000767854"/>
    </source>
</evidence>
<evidence type="ECO:0008006" key="3">
    <source>
        <dbReference type="Google" id="ProtNLM"/>
    </source>
</evidence>
<dbReference type="EMBL" id="JAFBDT010000047">
    <property type="protein sequence ID" value="MBM7563008.1"/>
    <property type="molecule type" value="Genomic_DNA"/>
</dbReference>
<keyword evidence="2" id="KW-1185">Reference proteome</keyword>
<dbReference type="Proteomes" id="UP000767854">
    <property type="component" value="Unassembled WGS sequence"/>
</dbReference>
<name>A0ABS2MU99_9FIRM</name>
<organism evidence="1 2">
    <name type="scientific">Fusibacter tunisiensis</name>
    <dbReference type="NCBI Taxonomy" id="1008308"/>
    <lineage>
        <taxon>Bacteria</taxon>
        <taxon>Bacillati</taxon>
        <taxon>Bacillota</taxon>
        <taxon>Clostridia</taxon>
        <taxon>Eubacteriales</taxon>
        <taxon>Eubacteriales Family XII. Incertae Sedis</taxon>
        <taxon>Fusibacter</taxon>
    </lineage>
</organism>
<evidence type="ECO:0000313" key="1">
    <source>
        <dbReference type="EMBL" id="MBM7563008.1"/>
    </source>
</evidence>
<accession>A0ABS2MU99</accession>
<dbReference type="Gene3D" id="3.40.50.300">
    <property type="entry name" value="P-loop containing nucleotide triphosphate hydrolases"/>
    <property type="match status" value="1"/>
</dbReference>
<dbReference type="NCBIfam" id="NF041815">
    <property type="entry name" value="Avs4"/>
    <property type="match status" value="1"/>
</dbReference>
<comment type="caution">
    <text evidence="1">The sequence shown here is derived from an EMBL/GenBank/DDBJ whole genome shotgun (WGS) entry which is preliminary data.</text>
</comment>